<feature type="chain" id="PRO_5040474954" evidence="1">
    <location>
        <begin position="21"/>
        <end position="138"/>
    </location>
</feature>
<gene>
    <name evidence="2" type="ORF">CPB84DRAFT_1751028</name>
</gene>
<feature type="signal peptide" evidence="1">
    <location>
        <begin position="1"/>
        <end position="20"/>
    </location>
</feature>
<reference evidence="2" key="1">
    <citation type="submission" date="2020-11" db="EMBL/GenBank/DDBJ databases">
        <authorList>
            <consortium name="DOE Joint Genome Institute"/>
            <person name="Ahrendt S."/>
            <person name="Riley R."/>
            <person name="Andreopoulos W."/>
            <person name="LaButti K."/>
            <person name="Pangilinan J."/>
            <person name="Ruiz-duenas F.J."/>
            <person name="Barrasa J.M."/>
            <person name="Sanchez-Garcia M."/>
            <person name="Camarero S."/>
            <person name="Miyauchi S."/>
            <person name="Serrano A."/>
            <person name="Linde D."/>
            <person name="Babiker R."/>
            <person name="Drula E."/>
            <person name="Ayuso-Fernandez I."/>
            <person name="Pacheco R."/>
            <person name="Padilla G."/>
            <person name="Ferreira P."/>
            <person name="Barriuso J."/>
            <person name="Kellner H."/>
            <person name="Castanera R."/>
            <person name="Alfaro M."/>
            <person name="Ramirez L."/>
            <person name="Pisabarro A.G."/>
            <person name="Kuo A."/>
            <person name="Tritt A."/>
            <person name="Lipzen A."/>
            <person name="He G."/>
            <person name="Yan M."/>
            <person name="Ng V."/>
            <person name="Cullen D."/>
            <person name="Martin F."/>
            <person name="Rosso M.-N."/>
            <person name="Henrissat B."/>
            <person name="Hibbett D."/>
            <person name="Martinez A.T."/>
            <person name="Grigoriev I.V."/>
        </authorList>
    </citation>
    <scope>NUCLEOTIDE SEQUENCE</scope>
    <source>
        <strain evidence="2">AH 44721</strain>
    </source>
</reference>
<evidence type="ECO:0000256" key="1">
    <source>
        <dbReference type="SAM" id="SignalP"/>
    </source>
</evidence>
<organism evidence="2 3">
    <name type="scientific">Gymnopilus junonius</name>
    <name type="common">Spectacular rustgill mushroom</name>
    <name type="synonym">Gymnopilus spectabilis subsp. junonius</name>
    <dbReference type="NCBI Taxonomy" id="109634"/>
    <lineage>
        <taxon>Eukaryota</taxon>
        <taxon>Fungi</taxon>
        <taxon>Dikarya</taxon>
        <taxon>Basidiomycota</taxon>
        <taxon>Agaricomycotina</taxon>
        <taxon>Agaricomycetes</taxon>
        <taxon>Agaricomycetidae</taxon>
        <taxon>Agaricales</taxon>
        <taxon>Agaricineae</taxon>
        <taxon>Hymenogastraceae</taxon>
        <taxon>Gymnopilus</taxon>
    </lineage>
</organism>
<dbReference type="Proteomes" id="UP000724874">
    <property type="component" value="Unassembled WGS sequence"/>
</dbReference>
<keyword evidence="3" id="KW-1185">Reference proteome</keyword>
<protein>
    <submittedName>
        <fullName evidence="2">Uncharacterized protein</fullName>
    </submittedName>
</protein>
<name>A0A9P5TJA3_GYMJU</name>
<evidence type="ECO:0000313" key="2">
    <source>
        <dbReference type="EMBL" id="KAF8881928.1"/>
    </source>
</evidence>
<comment type="caution">
    <text evidence="2">The sequence shown here is derived from an EMBL/GenBank/DDBJ whole genome shotgun (WGS) entry which is preliminary data.</text>
</comment>
<evidence type="ECO:0000313" key="3">
    <source>
        <dbReference type="Proteomes" id="UP000724874"/>
    </source>
</evidence>
<keyword evidence="1" id="KW-0732">Signal</keyword>
<accession>A0A9P5TJA3</accession>
<dbReference type="AlphaFoldDB" id="A0A9P5TJA3"/>
<dbReference type="EMBL" id="JADNYJ010000127">
    <property type="protein sequence ID" value="KAF8881928.1"/>
    <property type="molecule type" value="Genomic_DNA"/>
</dbReference>
<sequence length="138" mass="14100">MKMQLGPLVALAVLYTSVTAVPVPDSATATEAATEAAVPPVGDAVFDTFGKVLATLFAAVVPHAALTGALGAVDACYKDGSGSVVCPRDEPANDAGTPDQAFKIAGNIGAVVVKLYPPYPMKDKAKDSKRHAERDTGM</sequence>
<proteinExistence type="predicted"/>